<dbReference type="SUPFAM" id="SSF109604">
    <property type="entry name" value="HD-domain/PDEase-like"/>
    <property type="match status" value="1"/>
</dbReference>
<dbReference type="AlphaFoldDB" id="A0A1G7LAH7"/>
<dbReference type="Pfam" id="PF05746">
    <property type="entry name" value="DALR_1"/>
    <property type="match status" value="1"/>
</dbReference>
<keyword evidence="7 11" id="KW-0067">ATP-binding</keyword>
<name>A0A1G7LAH7_9RHOB</name>
<dbReference type="GO" id="GO:0005829">
    <property type="term" value="C:cytosol"/>
    <property type="evidence" value="ECO:0007669"/>
    <property type="project" value="TreeGrafter"/>
</dbReference>
<evidence type="ECO:0000256" key="4">
    <source>
        <dbReference type="ARBA" id="ARBA00022490"/>
    </source>
</evidence>
<accession>A0A1G7LAH7</accession>
<organism evidence="13 14">
    <name type="scientific">Sulfitobacter delicatus</name>
    <dbReference type="NCBI Taxonomy" id="218672"/>
    <lineage>
        <taxon>Bacteria</taxon>
        <taxon>Pseudomonadati</taxon>
        <taxon>Pseudomonadota</taxon>
        <taxon>Alphaproteobacteria</taxon>
        <taxon>Rhodobacterales</taxon>
        <taxon>Roseobacteraceae</taxon>
        <taxon>Sulfitobacter</taxon>
    </lineage>
</organism>
<evidence type="ECO:0000259" key="12">
    <source>
        <dbReference type="SMART" id="SM00836"/>
    </source>
</evidence>
<keyword evidence="5 11" id="KW-0436">Ligase</keyword>
<evidence type="ECO:0000313" key="14">
    <source>
        <dbReference type="Proteomes" id="UP000199399"/>
    </source>
</evidence>
<evidence type="ECO:0000256" key="9">
    <source>
        <dbReference type="ARBA" id="ARBA00023146"/>
    </source>
</evidence>
<comment type="subunit">
    <text evidence="3 11">Tetramer of two alpha and two beta subunits.</text>
</comment>
<dbReference type="PROSITE" id="PS50861">
    <property type="entry name" value="AA_TRNA_LIGASE_II_GLYAB"/>
    <property type="match status" value="1"/>
</dbReference>
<dbReference type="OrthoDB" id="9775440at2"/>
<sequence>MPDLLIELFSEEIPARMQKRAGEDLQKLVTNGLVEAGLTYGSAAVFTTPRRLTLALGDMLAASPRQVEERKGPKADAPEKAIEGFLRGAGLTRDQLEERDSPKGKVFFAKIEKPGRPAAEIVAEVLEQTIRNFPWPKSMRWGTNSLKWVRPLHSILCIISDEAGAEVVPLTVDGITAGNTTRGHRFLAPGEIEVAGFEDYQNKLARACVVLDPATRADTIWNDATNMAFAAGLEVVEDAGLLAEVAGLVEYPVVLMGRIGEDFLGLPPEVLQTSMKEHQKFFSVRNPKSGQIERFVTVANRTTADDGATILAGNEKVLGARLSDAKFFWDNDLRTVTAEGGMATWVKALENVTFHNKLGTQAELIDRMATLSRELAPLVGADADEAEQAARVAKADLSSEMVYEFPELQGLMGSYYARKAGLSDAVADAAKDHYAPLGPSDDVPTTPVSIAVALAEKIDKLTGFWAIDEKPTGSKDPFALRRAALGVIRILVENDISLDLNLVLTKANRGYQFAKTEQVLERFASYFIEVSKTEDFCNQEALGALVQAERLLSKDTDLPMIEEATSKQIRDIIERYSTYQLSHAEDLAEYDGETVQDEIANEISPRRAKRKSAPSRRKLSRARHSASVEIVSFIHDRLKVYLRDQGIRHDVIDACIAMDGSDDLTLLVKRARALSETLKTDDGENLIQGFKRANNILSQAEEADGVEYSFGADPKFAETDAEKDLFAALDKAEAKITPAMVEQDFSTAMAAMAELRGPTDAFFEAVQVNAENPTVRRNRLNLLSRIRTICTSVADLTKLDG</sequence>
<gene>
    <name evidence="11" type="primary">glyS</name>
    <name evidence="13" type="ORF">SAMN04489759_102248</name>
</gene>
<protein>
    <recommendedName>
        <fullName evidence="11">Glycine--tRNA ligase beta subunit</fullName>
        <ecNumber evidence="11">6.1.1.14</ecNumber>
    </recommendedName>
    <alternativeName>
        <fullName evidence="11">Glycyl-tRNA synthetase beta subunit</fullName>
        <shortName evidence="11">GlyRS</shortName>
    </alternativeName>
</protein>
<comment type="similarity">
    <text evidence="2 11">Belongs to the class-II aminoacyl-tRNA synthetase family.</text>
</comment>
<dbReference type="HAMAP" id="MF_00255">
    <property type="entry name" value="Gly_tRNA_synth_beta"/>
    <property type="match status" value="1"/>
</dbReference>
<dbReference type="GO" id="GO:0005524">
    <property type="term" value="F:ATP binding"/>
    <property type="evidence" value="ECO:0007669"/>
    <property type="project" value="UniProtKB-UniRule"/>
</dbReference>
<evidence type="ECO:0000256" key="6">
    <source>
        <dbReference type="ARBA" id="ARBA00022741"/>
    </source>
</evidence>
<reference evidence="14" key="1">
    <citation type="submission" date="2016-10" db="EMBL/GenBank/DDBJ databases">
        <authorList>
            <person name="Varghese N."/>
            <person name="Submissions S."/>
        </authorList>
    </citation>
    <scope>NUCLEOTIDE SEQUENCE [LARGE SCALE GENOMIC DNA]</scope>
    <source>
        <strain evidence="14">DSM 16477</strain>
    </source>
</reference>
<dbReference type="PANTHER" id="PTHR30075:SF2">
    <property type="entry name" value="GLYCINE--TRNA LIGASE, CHLOROPLASTIC_MITOCHONDRIAL 2"/>
    <property type="match status" value="1"/>
</dbReference>
<keyword evidence="9 11" id="KW-0030">Aminoacyl-tRNA synthetase</keyword>
<dbReference type="InterPro" id="IPR015944">
    <property type="entry name" value="Gly-tRNA-synth_bsu"/>
</dbReference>
<dbReference type="SMART" id="SM00836">
    <property type="entry name" value="DALR_1"/>
    <property type="match status" value="1"/>
</dbReference>
<evidence type="ECO:0000256" key="5">
    <source>
        <dbReference type="ARBA" id="ARBA00022598"/>
    </source>
</evidence>
<keyword evidence="6 11" id="KW-0547">Nucleotide-binding</keyword>
<dbReference type="Pfam" id="PF02092">
    <property type="entry name" value="tRNA_synt_2f"/>
    <property type="match status" value="1"/>
</dbReference>
<keyword evidence="8 11" id="KW-0648">Protein biosynthesis</keyword>
<keyword evidence="4 11" id="KW-0963">Cytoplasm</keyword>
<dbReference type="GO" id="GO:0006426">
    <property type="term" value="P:glycyl-tRNA aminoacylation"/>
    <property type="evidence" value="ECO:0007669"/>
    <property type="project" value="UniProtKB-UniRule"/>
</dbReference>
<dbReference type="GO" id="GO:0006420">
    <property type="term" value="P:arginyl-tRNA aminoacylation"/>
    <property type="evidence" value="ECO:0007669"/>
    <property type="project" value="InterPro"/>
</dbReference>
<comment type="catalytic activity">
    <reaction evidence="10 11">
        <text>tRNA(Gly) + glycine + ATP = glycyl-tRNA(Gly) + AMP + diphosphate</text>
        <dbReference type="Rhea" id="RHEA:16013"/>
        <dbReference type="Rhea" id="RHEA-COMP:9664"/>
        <dbReference type="Rhea" id="RHEA-COMP:9683"/>
        <dbReference type="ChEBI" id="CHEBI:30616"/>
        <dbReference type="ChEBI" id="CHEBI:33019"/>
        <dbReference type="ChEBI" id="CHEBI:57305"/>
        <dbReference type="ChEBI" id="CHEBI:78442"/>
        <dbReference type="ChEBI" id="CHEBI:78522"/>
        <dbReference type="ChEBI" id="CHEBI:456215"/>
        <dbReference type="EC" id="6.1.1.14"/>
    </reaction>
</comment>
<comment type="subcellular location">
    <subcellularLocation>
        <location evidence="1 11">Cytoplasm</location>
    </subcellularLocation>
</comment>
<evidence type="ECO:0000256" key="1">
    <source>
        <dbReference type="ARBA" id="ARBA00004496"/>
    </source>
</evidence>
<dbReference type="PANTHER" id="PTHR30075">
    <property type="entry name" value="GLYCYL-TRNA SYNTHETASE"/>
    <property type="match status" value="1"/>
</dbReference>
<keyword evidence="14" id="KW-1185">Reference proteome</keyword>
<dbReference type="Proteomes" id="UP000199399">
    <property type="component" value="Unassembled WGS sequence"/>
</dbReference>
<dbReference type="RefSeq" id="WP_093739615.1">
    <property type="nucleotide sequence ID" value="NZ_FNBP01000002.1"/>
</dbReference>
<dbReference type="NCBIfam" id="TIGR00211">
    <property type="entry name" value="glyS"/>
    <property type="match status" value="1"/>
</dbReference>
<dbReference type="GO" id="GO:0004820">
    <property type="term" value="F:glycine-tRNA ligase activity"/>
    <property type="evidence" value="ECO:0007669"/>
    <property type="project" value="UniProtKB-UniRule"/>
</dbReference>
<feature type="domain" description="DALR anticodon binding" evidence="12">
    <location>
        <begin position="687"/>
        <end position="799"/>
    </location>
</feature>
<evidence type="ECO:0000313" key="13">
    <source>
        <dbReference type="EMBL" id="SDF46455.1"/>
    </source>
</evidence>
<dbReference type="EC" id="6.1.1.14" evidence="11"/>
<evidence type="ECO:0000256" key="7">
    <source>
        <dbReference type="ARBA" id="ARBA00022840"/>
    </source>
</evidence>
<dbReference type="InterPro" id="IPR006194">
    <property type="entry name" value="Gly-tRNA-synth_heterodimer"/>
</dbReference>
<dbReference type="InterPro" id="IPR008909">
    <property type="entry name" value="DALR_anticod-bd"/>
</dbReference>
<evidence type="ECO:0000256" key="11">
    <source>
        <dbReference type="HAMAP-Rule" id="MF_00255"/>
    </source>
</evidence>
<proteinExistence type="inferred from homology"/>
<dbReference type="PRINTS" id="PR01045">
    <property type="entry name" value="TRNASYNTHGB"/>
</dbReference>
<dbReference type="EMBL" id="FNBP01000002">
    <property type="protein sequence ID" value="SDF46455.1"/>
    <property type="molecule type" value="Genomic_DNA"/>
</dbReference>
<evidence type="ECO:0000256" key="10">
    <source>
        <dbReference type="ARBA" id="ARBA00047937"/>
    </source>
</evidence>
<dbReference type="STRING" id="218672.SAMN04489759_102248"/>
<evidence type="ECO:0000256" key="3">
    <source>
        <dbReference type="ARBA" id="ARBA00011209"/>
    </source>
</evidence>
<evidence type="ECO:0000256" key="2">
    <source>
        <dbReference type="ARBA" id="ARBA00008226"/>
    </source>
</evidence>
<evidence type="ECO:0000256" key="8">
    <source>
        <dbReference type="ARBA" id="ARBA00022917"/>
    </source>
</evidence>
<dbReference type="GO" id="GO:0004814">
    <property type="term" value="F:arginine-tRNA ligase activity"/>
    <property type="evidence" value="ECO:0007669"/>
    <property type="project" value="InterPro"/>
</dbReference>